<dbReference type="AlphaFoldDB" id="E1YBQ6"/>
<dbReference type="SUPFAM" id="SSF141371">
    <property type="entry name" value="PilZ domain-like"/>
    <property type="match status" value="1"/>
</dbReference>
<dbReference type="SUPFAM" id="SSF47598">
    <property type="entry name" value="Ribbon-helix-helix"/>
    <property type="match status" value="1"/>
</dbReference>
<dbReference type="InterPro" id="IPR009875">
    <property type="entry name" value="PilZ_domain"/>
</dbReference>
<dbReference type="EMBL" id="FR695868">
    <property type="protein sequence ID" value="CBX28000.1"/>
    <property type="molecule type" value="Genomic_DNA"/>
</dbReference>
<protein>
    <recommendedName>
        <fullName evidence="1">PilZ domain-containing protein</fullName>
    </recommendedName>
</protein>
<evidence type="ECO:0000313" key="2">
    <source>
        <dbReference type="EMBL" id="CBX28000.1"/>
    </source>
</evidence>
<dbReference type="Gene3D" id="2.40.10.220">
    <property type="entry name" value="predicted glycosyltransferase like domains"/>
    <property type="match status" value="1"/>
</dbReference>
<accession>E1YBQ6</accession>
<name>E1YBQ6_9BACT</name>
<organism evidence="2">
    <name type="scientific">uncultured Desulfobacterium sp</name>
    <dbReference type="NCBI Taxonomy" id="201089"/>
    <lineage>
        <taxon>Bacteria</taxon>
        <taxon>Pseudomonadati</taxon>
        <taxon>Thermodesulfobacteriota</taxon>
        <taxon>Desulfobacteria</taxon>
        <taxon>Desulfobacterales</taxon>
        <taxon>Desulfobacteriaceae</taxon>
        <taxon>Desulfobacterium</taxon>
        <taxon>environmental samples</taxon>
    </lineage>
</organism>
<dbReference type="Pfam" id="PF07238">
    <property type="entry name" value="PilZ"/>
    <property type="match status" value="1"/>
</dbReference>
<sequence>MKKDSLISFRASKDLHESLARVAKEDQRSLSSTIEMALTNFLKERKAFQSVDKEKRQYPRKAFSVPAVINQQKDGQMGVVSISEISLGGVKVLIPKDFKDQILIDSQGSRFELVFNLPVENKPIRLFCESSRVVDAEDSLHVGAFIVDADFKSYKTLQTYLM</sequence>
<evidence type="ECO:0000259" key="1">
    <source>
        <dbReference type="Pfam" id="PF07238"/>
    </source>
</evidence>
<dbReference type="GO" id="GO:0006355">
    <property type="term" value="P:regulation of DNA-templated transcription"/>
    <property type="evidence" value="ECO:0007669"/>
    <property type="project" value="InterPro"/>
</dbReference>
<feature type="domain" description="PilZ" evidence="1">
    <location>
        <begin position="54"/>
        <end position="161"/>
    </location>
</feature>
<reference evidence="2" key="1">
    <citation type="journal article" date="2011" name="Environ. Microbiol.">
        <title>Genomic insights into the metabolic potential of the polycyclic aromatic hydrocarbon degrading sulfate-reducing Deltaproteobacterium N47.</title>
        <authorList>
            <person name="Bergmann F."/>
            <person name="Selesi D."/>
            <person name="Weinmaier T."/>
            <person name="Tischler P."/>
            <person name="Rattei T."/>
            <person name="Meckenstock R.U."/>
        </authorList>
    </citation>
    <scope>NUCLEOTIDE SEQUENCE</scope>
</reference>
<dbReference type="GO" id="GO:0035438">
    <property type="term" value="F:cyclic-di-GMP binding"/>
    <property type="evidence" value="ECO:0007669"/>
    <property type="project" value="InterPro"/>
</dbReference>
<gene>
    <name evidence="2" type="ORF">N47_G33240</name>
</gene>
<proteinExistence type="predicted"/>
<dbReference type="InterPro" id="IPR010985">
    <property type="entry name" value="Ribbon_hlx_hlx"/>
</dbReference>